<dbReference type="PANTHER" id="PTHR45184">
    <property type="entry name" value="DNAJ PROTEIN ERDJ3A"/>
    <property type="match status" value="1"/>
</dbReference>
<evidence type="ECO:0000313" key="4">
    <source>
        <dbReference type="Proteomes" id="UP000186817"/>
    </source>
</evidence>
<protein>
    <recommendedName>
        <fullName evidence="2">C2H2-type domain-containing protein</fullName>
    </recommendedName>
</protein>
<dbReference type="PROSITE" id="PS00028">
    <property type="entry name" value="ZINC_FINGER_C2H2_1"/>
    <property type="match status" value="1"/>
</dbReference>
<feature type="compositionally biased region" description="Low complexity" evidence="1">
    <location>
        <begin position="446"/>
        <end position="466"/>
    </location>
</feature>
<dbReference type="OrthoDB" id="445556at2759"/>
<evidence type="ECO:0000256" key="1">
    <source>
        <dbReference type="SAM" id="MobiDB-lite"/>
    </source>
</evidence>
<reference evidence="3 4" key="1">
    <citation type="submission" date="2016-02" db="EMBL/GenBank/DDBJ databases">
        <title>Genome analysis of coral dinoflagellate symbionts highlights evolutionary adaptations to a symbiotic lifestyle.</title>
        <authorList>
            <person name="Aranda M."/>
            <person name="Li Y."/>
            <person name="Liew Y.J."/>
            <person name="Baumgarten S."/>
            <person name="Simakov O."/>
            <person name="Wilson M."/>
            <person name="Piel J."/>
            <person name="Ashoor H."/>
            <person name="Bougouffa S."/>
            <person name="Bajic V.B."/>
            <person name="Ryu T."/>
            <person name="Ravasi T."/>
            <person name="Bayer T."/>
            <person name="Micklem G."/>
            <person name="Kim H."/>
            <person name="Bhak J."/>
            <person name="Lajeunesse T.C."/>
            <person name="Voolstra C.R."/>
        </authorList>
    </citation>
    <scope>NUCLEOTIDE SEQUENCE [LARGE SCALE GENOMIC DNA]</scope>
    <source>
        <strain evidence="3 4">CCMP2467</strain>
    </source>
</reference>
<feature type="compositionally biased region" description="Basic and acidic residues" evidence="1">
    <location>
        <begin position="467"/>
        <end position="477"/>
    </location>
</feature>
<dbReference type="PANTHER" id="PTHR45184:SF1">
    <property type="entry name" value="DNAJ PROTEIN ERDJ3A"/>
    <property type="match status" value="1"/>
</dbReference>
<evidence type="ECO:0000259" key="2">
    <source>
        <dbReference type="PROSITE" id="PS00028"/>
    </source>
</evidence>
<feature type="region of interest" description="Disordered" evidence="1">
    <location>
        <begin position="393"/>
        <end position="490"/>
    </location>
</feature>
<gene>
    <name evidence="3" type="ORF">AK812_SmicGene25812</name>
</gene>
<feature type="domain" description="C2H2-type" evidence="2">
    <location>
        <begin position="71"/>
        <end position="92"/>
    </location>
</feature>
<feature type="compositionally biased region" description="Polar residues" evidence="1">
    <location>
        <begin position="479"/>
        <end position="490"/>
    </location>
</feature>
<dbReference type="PROSITE" id="PS51257">
    <property type="entry name" value="PROKAR_LIPOPROTEIN"/>
    <property type="match status" value="1"/>
</dbReference>
<organism evidence="3 4">
    <name type="scientific">Symbiodinium microadriaticum</name>
    <name type="common">Dinoflagellate</name>
    <name type="synonym">Zooxanthella microadriatica</name>
    <dbReference type="NCBI Taxonomy" id="2951"/>
    <lineage>
        <taxon>Eukaryota</taxon>
        <taxon>Sar</taxon>
        <taxon>Alveolata</taxon>
        <taxon>Dinophyceae</taxon>
        <taxon>Suessiales</taxon>
        <taxon>Symbiodiniaceae</taxon>
        <taxon>Symbiodinium</taxon>
    </lineage>
</organism>
<sequence>MRGWGNENVERLEEALADADGQVFLVTVAGCPSCKGPCSCRLCNAAPRSGLVDYYGVCSECGKCGGHSSHCPFCLQVFPSLCALDSHVRFLHREREGAEWQTSRLEGYIRQRHLPGARRAANPEPGTFTDARTGGLPHTRMDGGGKYLGLGRFQGGAITYHSLSTWLPKVMADYVKVIVTERDLRRWLPTDDKAPHVLFFSDKKTTPPILKTLSIEFRERAAVGVVLLGSEELAKKLGVTKRPALVYIQDEETLTGEHFDKEFKKDQLARFLSRCVGRHRSQALASFRELTSSRLAGGDCAPGDSNFCLLLFSGHGDSQAMASLRTLAPRLRNDHVKVFFVKDAEFRSAFGSVPPGSVLLYRPKRRRFKLFEGDAGNIDDLAAWVDAAVGGAPQDGIMAPPTLRGPVTRAKENRAPPDAISSKGGKDLGAVRPQPGPRRAPLSENRPAPARPAAFGGAAKTSPRTVAEAETREREAEEQLTSQSAMMLSE</sequence>
<proteinExistence type="predicted"/>
<accession>A0A1Q9DB20</accession>
<dbReference type="Proteomes" id="UP000186817">
    <property type="component" value="Unassembled WGS sequence"/>
</dbReference>
<keyword evidence="4" id="KW-1185">Reference proteome</keyword>
<evidence type="ECO:0000313" key="3">
    <source>
        <dbReference type="EMBL" id="OLP92394.1"/>
    </source>
</evidence>
<dbReference type="InterPro" id="IPR013087">
    <property type="entry name" value="Znf_C2H2_type"/>
</dbReference>
<comment type="caution">
    <text evidence="3">The sequence shown here is derived from an EMBL/GenBank/DDBJ whole genome shotgun (WGS) entry which is preliminary data.</text>
</comment>
<dbReference type="EMBL" id="LSRX01000624">
    <property type="protein sequence ID" value="OLP92394.1"/>
    <property type="molecule type" value="Genomic_DNA"/>
</dbReference>
<dbReference type="SUPFAM" id="SSF52833">
    <property type="entry name" value="Thioredoxin-like"/>
    <property type="match status" value="1"/>
</dbReference>
<name>A0A1Q9DB20_SYMMI</name>
<dbReference type="InterPro" id="IPR036249">
    <property type="entry name" value="Thioredoxin-like_sf"/>
</dbReference>
<dbReference type="AlphaFoldDB" id="A0A1Q9DB20"/>
<dbReference type="Gene3D" id="3.40.30.10">
    <property type="entry name" value="Glutaredoxin"/>
    <property type="match status" value="1"/>
</dbReference>
<dbReference type="InterPro" id="IPR052842">
    <property type="entry name" value="ER_Co-chaperone"/>
</dbReference>